<reference evidence="1 2" key="1">
    <citation type="submission" date="2015-01" db="EMBL/GenBank/DDBJ databases">
        <title>Genome Assembly of Bacillus badius MTCC 1458.</title>
        <authorList>
            <person name="Verma A."/>
            <person name="Khatri I."/>
            <person name="Mual P."/>
            <person name="Subramanian S."/>
            <person name="Krishnamurthi S."/>
        </authorList>
    </citation>
    <scope>NUCLEOTIDE SEQUENCE [LARGE SCALE GENOMIC DNA]</scope>
    <source>
        <strain evidence="1 2">MTCC 1458</strain>
    </source>
</reference>
<evidence type="ECO:0000313" key="2">
    <source>
        <dbReference type="Proteomes" id="UP000031982"/>
    </source>
</evidence>
<proteinExistence type="predicted"/>
<name>A0ABR5B013_BACBA</name>
<protein>
    <recommendedName>
        <fullName evidence="3">Phage protein</fullName>
    </recommendedName>
</protein>
<dbReference type="EMBL" id="JXLP01000001">
    <property type="protein sequence ID" value="KIL80220.1"/>
    <property type="molecule type" value="Genomic_DNA"/>
</dbReference>
<keyword evidence="2" id="KW-1185">Reference proteome</keyword>
<accession>A0ABR5B013</accession>
<sequence>MKAKIKLTNTVPNQEIARKIKRANQAINNVLDISFAKDLSAIFFEGEIIVIPEKAWFSDSVILEGQAKETDNGYEIRPKDKGKTINLHLDAELVAELNEIRQHVMSKTQHEIILDLFKKGLEQYNKEKL</sequence>
<evidence type="ECO:0000313" key="1">
    <source>
        <dbReference type="EMBL" id="KIL80220.1"/>
    </source>
</evidence>
<evidence type="ECO:0008006" key="3">
    <source>
        <dbReference type="Google" id="ProtNLM"/>
    </source>
</evidence>
<gene>
    <name evidence="1" type="ORF">SD77_0068</name>
</gene>
<organism evidence="1 2">
    <name type="scientific">Bacillus badius</name>
    <dbReference type="NCBI Taxonomy" id="1455"/>
    <lineage>
        <taxon>Bacteria</taxon>
        <taxon>Bacillati</taxon>
        <taxon>Bacillota</taxon>
        <taxon>Bacilli</taxon>
        <taxon>Bacillales</taxon>
        <taxon>Bacillaceae</taxon>
        <taxon>Pseudobacillus</taxon>
    </lineage>
</organism>
<comment type="caution">
    <text evidence="1">The sequence shown here is derived from an EMBL/GenBank/DDBJ whole genome shotgun (WGS) entry which is preliminary data.</text>
</comment>
<dbReference type="Proteomes" id="UP000031982">
    <property type="component" value="Unassembled WGS sequence"/>
</dbReference>
<dbReference type="RefSeq" id="WP_041099406.1">
    <property type="nucleotide sequence ID" value="NZ_JARTHD010000022.1"/>
</dbReference>